<keyword evidence="4" id="KW-1185">Reference proteome</keyword>
<dbReference type="GO" id="GO:0000155">
    <property type="term" value="F:phosphorelay sensor kinase activity"/>
    <property type="evidence" value="ECO:0007669"/>
    <property type="project" value="TreeGrafter"/>
</dbReference>
<dbReference type="PANTHER" id="PTHR43547">
    <property type="entry name" value="TWO-COMPONENT HISTIDINE KINASE"/>
    <property type="match status" value="1"/>
</dbReference>
<dbReference type="SUPFAM" id="SSF63829">
    <property type="entry name" value="Calcium-dependent phosphotriesterase"/>
    <property type="match status" value="1"/>
</dbReference>
<gene>
    <name evidence="3" type="ORF">HQ865_08905</name>
</gene>
<evidence type="ECO:0000313" key="4">
    <source>
        <dbReference type="Proteomes" id="UP000505355"/>
    </source>
</evidence>
<proteinExistence type="predicted"/>
<dbReference type="Gene3D" id="2.130.10.10">
    <property type="entry name" value="YVTN repeat-like/Quinoprotein amine dehydrogenase"/>
    <property type="match status" value="2"/>
</dbReference>
<organism evidence="3 4">
    <name type="scientific">Mucilaginibacter mali</name>
    <dbReference type="NCBI Taxonomy" id="2740462"/>
    <lineage>
        <taxon>Bacteria</taxon>
        <taxon>Pseudomonadati</taxon>
        <taxon>Bacteroidota</taxon>
        <taxon>Sphingobacteriia</taxon>
        <taxon>Sphingobacteriales</taxon>
        <taxon>Sphingobacteriaceae</taxon>
        <taxon>Mucilaginibacter</taxon>
    </lineage>
</organism>
<accession>A0A7D4QS47</accession>
<evidence type="ECO:0000256" key="2">
    <source>
        <dbReference type="SAM" id="SignalP"/>
    </source>
</evidence>
<keyword evidence="3" id="KW-0808">Transferase</keyword>
<feature type="chain" id="PRO_5028914600" evidence="2">
    <location>
        <begin position="23"/>
        <end position="358"/>
    </location>
</feature>
<dbReference type="AlphaFoldDB" id="A0A7D4QS47"/>
<keyword evidence="2" id="KW-0732">Signal</keyword>
<dbReference type="InterPro" id="IPR015943">
    <property type="entry name" value="WD40/YVTN_repeat-like_dom_sf"/>
</dbReference>
<dbReference type="KEGG" id="mmab:HQ865_08905"/>
<feature type="signal peptide" evidence="2">
    <location>
        <begin position="1"/>
        <end position="22"/>
    </location>
</feature>
<evidence type="ECO:0000256" key="1">
    <source>
        <dbReference type="ARBA" id="ARBA00022553"/>
    </source>
</evidence>
<dbReference type="InterPro" id="IPR011110">
    <property type="entry name" value="Reg_prop"/>
</dbReference>
<sequence>MKTHSQICILFMMLAFCTYCQGQNKTTLLKENAASGPKEVIMPQAPNKLVRSIRQDSKGNIWLASAKGVFRYDGKSFTNVTDKASSAGFFSVLEDRKGNFWFSSAGSGVYYYDGKSFKNYTINNGLPGNGVTCIYEDKAGNIWFGTESGASRYDGKSFRTFKMKETLAPPGAGDSVHVSTFESELWRHNDINAIIEDKAGKLWFGTKGDVYVYDGKTFTAVKNTNGKSFTNVGTITEDKKGNIWLGGKDGLWRYDGHMFTNISPNFINYIYEDKTGNIWTTSQSANDHDWTLSRYDAKSLTDKAPVVTEIKSKYKGNKGILYGIMEANDGSIWLGSGDGVSRYDGSTITELKNAAGRQ</sequence>
<evidence type="ECO:0000313" key="3">
    <source>
        <dbReference type="EMBL" id="QKJ29869.1"/>
    </source>
</evidence>
<dbReference type="PANTHER" id="PTHR43547:SF2">
    <property type="entry name" value="HYBRID SIGNAL TRANSDUCTION HISTIDINE KINASE C"/>
    <property type="match status" value="1"/>
</dbReference>
<reference evidence="3 4" key="1">
    <citation type="submission" date="2020-05" db="EMBL/GenBank/DDBJ databases">
        <title>Mucilaginibacter mali sp. nov.</title>
        <authorList>
            <person name="Kim H.S."/>
            <person name="Lee K.C."/>
            <person name="Suh M.K."/>
            <person name="Kim J.-S."/>
            <person name="Han K.-I."/>
            <person name="Eom M.K."/>
            <person name="Shin Y.K."/>
            <person name="Lee J.-S."/>
        </authorList>
    </citation>
    <scope>NUCLEOTIDE SEQUENCE [LARGE SCALE GENOMIC DNA]</scope>
    <source>
        <strain evidence="3 4">G2-14</strain>
    </source>
</reference>
<protein>
    <submittedName>
        <fullName evidence="3">Histidine kinase</fullName>
    </submittedName>
</protein>
<keyword evidence="3" id="KW-0418">Kinase</keyword>
<name>A0A7D4QS47_9SPHI</name>
<dbReference type="Pfam" id="PF07494">
    <property type="entry name" value="Reg_prop"/>
    <property type="match status" value="4"/>
</dbReference>
<dbReference type="Proteomes" id="UP000505355">
    <property type="component" value="Chromosome"/>
</dbReference>
<keyword evidence="1" id="KW-0597">Phosphoprotein</keyword>
<dbReference type="EMBL" id="CP054139">
    <property type="protein sequence ID" value="QKJ29869.1"/>
    <property type="molecule type" value="Genomic_DNA"/>
</dbReference>
<dbReference type="RefSeq" id="WP_173414559.1">
    <property type="nucleotide sequence ID" value="NZ_CP054139.1"/>
</dbReference>